<sequence>MHSRTTKPRMTTILIVDDHPAMRLVLRHHLLQLLGVDEVIEADNGQCAIELVRARMPDRVLLDLDIPRSSGLDVAPRLRAIHPQVRILVVTALDPAVFISRSWQAGAQGFVSKTQDIKEILRAVEAVLAGYTVFPVLNRGGAPRQAMSADEEILRRLSDKELVVLQMLARGMSYKAISASLFISNKTVSSYKARIMGKLQVSSLVELGDFARCCRLTP</sequence>
<evidence type="ECO:0000256" key="3">
    <source>
        <dbReference type="PROSITE-ProRule" id="PRU00169"/>
    </source>
</evidence>
<dbReference type="InterPro" id="IPR058245">
    <property type="entry name" value="NreC/VraR/RcsB-like_REC"/>
</dbReference>
<dbReference type="GO" id="GO:0003677">
    <property type="term" value="F:DNA binding"/>
    <property type="evidence" value="ECO:0007669"/>
    <property type="project" value="UniProtKB-KW"/>
</dbReference>
<dbReference type="CDD" id="cd17535">
    <property type="entry name" value="REC_NarL-like"/>
    <property type="match status" value="1"/>
</dbReference>
<dbReference type="InterPro" id="IPR000792">
    <property type="entry name" value="Tscrpt_reg_LuxR_C"/>
</dbReference>
<reference evidence="6 7" key="1">
    <citation type="journal article" date="2011" name="J. Bacteriol.">
        <title>Complete genome sequence of the type strain Cupriavidus necator N-1.</title>
        <authorList>
            <person name="Poehlein A."/>
            <person name="Kusian B."/>
            <person name="Friedrich B."/>
            <person name="Daniel R."/>
            <person name="Bowien B."/>
        </authorList>
    </citation>
    <scope>NUCLEOTIDE SEQUENCE [LARGE SCALE GENOMIC DNA]</scope>
    <source>
        <strain evidence="7">ATCC 43291 / DSM 13513 / CCUG 52238 / LMG 8453 / N-1</strain>
    </source>
</reference>
<dbReference type="PRINTS" id="PR00038">
    <property type="entry name" value="HTHLUXR"/>
</dbReference>
<name>F8GNK8_CUPNN</name>
<dbReference type="SMART" id="SM00448">
    <property type="entry name" value="REC"/>
    <property type="match status" value="1"/>
</dbReference>
<organism evidence="6 7">
    <name type="scientific">Cupriavidus necator (strain ATCC 43291 / DSM 13513 / CCUG 52238 / LMG 8453 / N-1)</name>
    <name type="common">Ralstonia eutropha</name>
    <dbReference type="NCBI Taxonomy" id="1042878"/>
    <lineage>
        <taxon>Bacteria</taxon>
        <taxon>Pseudomonadati</taxon>
        <taxon>Pseudomonadota</taxon>
        <taxon>Betaproteobacteria</taxon>
        <taxon>Burkholderiales</taxon>
        <taxon>Burkholderiaceae</taxon>
        <taxon>Cupriavidus</taxon>
    </lineage>
</organism>
<dbReference type="Pfam" id="PF00196">
    <property type="entry name" value="GerE"/>
    <property type="match status" value="1"/>
</dbReference>
<protein>
    <submittedName>
        <fullName evidence="6">Response regulator NarL family</fullName>
    </submittedName>
</protein>
<feature type="domain" description="Response regulatory" evidence="5">
    <location>
        <begin position="12"/>
        <end position="128"/>
    </location>
</feature>
<dbReference type="SUPFAM" id="SSF46894">
    <property type="entry name" value="C-terminal effector domain of the bipartite response regulators"/>
    <property type="match status" value="1"/>
</dbReference>
<evidence type="ECO:0000313" key="6">
    <source>
        <dbReference type="EMBL" id="AEI79101.1"/>
    </source>
</evidence>
<evidence type="ECO:0000256" key="2">
    <source>
        <dbReference type="ARBA" id="ARBA00023125"/>
    </source>
</evidence>
<dbReference type="Gene3D" id="1.10.10.10">
    <property type="entry name" value="Winged helix-like DNA-binding domain superfamily/Winged helix DNA-binding domain"/>
    <property type="match status" value="1"/>
</dbReference>
<dbReference type="InterPro" id="IPR001789">
    <property type="entry name" value="Sig_transdc_resp-reg_receiver"/>
</dbReference>
<dbReference type="CDD" id="cd06170">
    <property type="entry name" value="LuxR_C_like"/>
    <property type="match status" value="1"/>
</dbReference>
<dbReference type="SMART" id="SM00421">
    <property type="entry name" value="HTH_LUXR"/>
    <property type="match status" value="1"/>
</dbReference>
<dbReference type="PROSITE" id="PS50110">
    <property type="entry name" value="RESPONSE_REGULATORY"/>
    <property type="match status" value="1"/>
</dbReference>
<dbReference type="PROSITE" id="PS50043">
    <property type="entry name" value="HTH_LUXR_2"/>
    <property type="match status" value="1"/>
</dbReference>
<evidence type="ECO:0000259" key="5">
    <source>
        <dbReference type="PROSITE" id="PS50110"/>
    </source>
</evidence>
<keyword evidence="2" id="KW-0238">DNA-binding</keyword>
<feature type="modified residue" description="4-aspartylphosphate" evidence="3">
    <location>
        <position position="63"/>
    </location>
</feature>
<dbReference type="PROSITE" id="PS00622">
    <property type="entry name" value="HTH_LUXR_1"/>
    <property type="match status" value="1"/>
</dbReference>
<dbReference type="Proteomes" id="UP000006798">
    <property type="component" value="Chromosome 2"/>
</dbReference>
<dbReference type="HOGENOM" id="CLU_000445_90_1_4"/>
<dbReference type="AlphaFoldDB" id="F8GNK8"/>
<dbReference type="Gene3D" id="3.40.50.2300">
    <property type="match status" value="1"/>
</dbReference>
<dbReference type="EMBL" id="CP002878">
    <property type="protein sequence ID" value="AEI79101.1"/>
    <property type="molecule type" value="Genomic_DNA"/>
</dbReference>
<dbReference type="KEGG" id="cnc:CNE_2c01090"/>
<dbReference type="InterPro" id="IPR036388">
    <property type="entry name" value="WH-like_DNA-bd_sf"/>
</dbReference>
<keyword evidence="1 3" id="KW-0597">Phosphoprotein</keyword>
<dbReference type="InterPro" id="IPR011006">
    <property type="entry name" value="CheY-like_superfamily"/>
</dbReference>
<feature type="domain" description="HTH luxR-type" evidence="4">
    <location>
        <begin position="150"/>
        <end position="215"/>
    </location>
</feature>
<dbReference type="PANTHER" id="PTHR45566:SF2">
    <property type="entry name" value="NARL SUBFAMILY"/>
    <property type="match status" value="1"/>
</dbReference>
<dbReference type="GO" id="GO:0006355">
    <property type="term" value="P:regulation of DNA-templated transcription"/>
    <property type="evidence" value="ECO:0007669"/>
    <property type="project" value="InterPro"/>
</dbReference>
<gene>
    <name evidence="6" type="ordered locus">CNE_2c01090</name>
</gene>
<dbReference type="InterPro" id="IPR051015">
    <property type="entry name" value="EvgA-like"/>
</dbReference>
<dbReference type="SUPFAM" id="SSF52172">
    <property type="entry name" value="CheY-like"/>
    <property type="match status" value="1"/>
</dbReference>
<dbReference type="GO" id="GO:0000160">
    <property type="term" value="P:phosphorelay signal transduction system"/>
    <property type="evidence" value="ECO:0007669"/>
    <property type="project" value="InterPro"/>
</dbReference>
<accession>F8GNK8</accession>
<evidence type="ECO:0000313" key="7">
    <source>
        <dbReference type="Proteomes" id="UP000006798"/>
    </source>
</evidence>
<dbReference type="PANTHER" id="PTHR45566">
    <property type="entry name" value="HTH-TYPE TRANSCRIPTIONAL REGULATOR YHJB-RELATED"/>
    <property type="match status" value="1"/>
</dbReference>
<dbReference type="InterPro" id="IPR016032">
    <property type="entry name" value="Sig_transdc_resp-reg_C-effctor"/>
</dbReference>
<proteinExistence type="predicted"/>
<evidence type="ECO:0000256" key="1">
    <source>
        <dbReference type="ARBA" id="ARBA00022553"/>
    </source>
</evidence>
<evidence type="ECO:0000259" key="4">
    <source>
        <dbReference type="PROSITE" id="PS50043"/>
    </source>
</evidence>
<dbReference type="Pfam" id="PF00072">
    <property type="entry name" value="Response_reg"/>
    <property type="match status" value="1"/>
</dbReference>